<gene>
    <name evidence="1" type="ORF">EUGRSUZ_G02898</name>
</gene>
<dbReference type="AlphaFoldDB" id="A0A059BI00"/>
<name>A0A059BI00_EUCGR</name>
<organism evidence="1">
    <name type="scientific">Eucalyptus grandis</name>
    <name type="common">Flooded gum</name>
    <dbReference type="NCBI Taxonomy" id="71139"/>
    <lineage>
        <taxon>Eukaryota</taxon>
        <taxon>Viridiplantae</taxon>
        <taxon>Streptophyta</taxon>
        <taxon>Embryophyta</taxon>
        <taxon>Tracheophyta</taxon>
        <taxon>Spermatophyta</taxon>
        <taxon>Magnoliopsida</taxon>
        <taxon>eudicotyledons</taxon>
        <taxon>Gunneridae</taxon>
        <taxon>Pentapetalae</taxon>
        <taxon>rosids</taxon>
        <taxon>malvids</taxon>
        <taxon>Myrtales</taxon>
        <taxon>Myrtaceae</taxon>
        <taxon>Myrtoideae</taxon>
        <taxon>Eucalypteae</taxon>
        <taxon>Eucalyptus</taxon>
    </lineage>
</organism>
<dbReference type="Gramene" id="KCW65491">
    <property type="protein sequence ID" value="KCW65491"/>
    <property type="gene ID" value="EUGRSUZ_G02898"/>
</dbReference>
<proteinExistence type="predicted"/>
<sequence>MSMAESESSTTGQHVGLAPLCEAEAVVRFRFWSLHDDASHGIWEARLRKNDLRLDEGPKSSGRPFLVPTSTLHDDDHGIIITREM</sequence>
<reference evidence="1" key="1">
    <citation type="submission" date="2013-07" db="EMBL/GenBank/DDBJ databases">
        <title>The genome of Eucalyptus grandis.</title>
        <authorList>
            <person name="Schmutz J."/>
            <person name="Hayes R."/>
            <person name="Myburg A."/>
            <person name="Tuskan G."/>
            <person name="Grattapaglia D."/>
            <person name="Rokhsar D.S."/>
        </authorList>
    </citation>
    <scope>NUCLEOTIDE SEQUENCE</scope>
    <source>
        <tissue evidence="1">Leaf extractions</tissue>
    </source>
</reference>
<dbReference type="InParanoid" id="A0A059BI00"/>
<dbReference type="EMBL" id="KK198759">
    <property type="protein sequence ID" value="KCW65491.1"/>
    <property type="molecule type" value="Genomic_DNA"/>
</dbReference>
<protein>
    <submittedName>
        <fullName evidence="1">Uncharacterized protein</fullName>
    </submittedName>
</protein>
<accession>A0A059BI00</accession>
<evidence type="ECO:0000313" key="1">
    <source>
        <dbReference type="EMBL" id="KCW65491.1"/>
    </source>
</evidence>